<protein>
    <recommendedName>
        <fullName evidence="4">RING-type E3 ubiquitin transferase</fullName>
        <ecNumber evidence="4">2.3.2.27</ecNumber>
    </recommendedName>
</protein>
<comment type="caution">
    <text evidence="15">The sequence shown here is derived from an EMBL/GenBank/DDBJ whole genome shotgun (WGS) entry which is preliminary data.</text>
</comment>
<evidence type="ECO:0000256" key="2">
    <source>
        <dbReference type="ARBA" id="ARBA00003861"/>
    </source>
</evidence>
<feature type="binding site" evidence="11">
    <location>
        <position position="508"/>
    </location>
    <ligand>
        <name>ATP</name>
        <dbReference type="ChEBI" id="CHEBI:30616"/>
    </ligand>
</feature>
<keyword evidence="5" id="KW-0723">Serine/threonine-protein kinase</keyword>
<evidence type="ECO:0000256" key="6">
    <source>
        <dbReference type="ARBA" id="ARBA00022679"/>
    </source>
</evidence>
<dbReference type="CDD" id="cd01989">
    <property type="entry name" value="USP_STK_Ubox_N"/>
    <property type="match status" value="1"/>
</dbReference>
<comment type="pathway">
    <text evidence="3">Protein modification; protein ubiquitination.</text>
</comment>
<keyword evidence="8" id="KW-0418">Kinase</keyword>
<feature type="coiled-coil region" evidence="12">
    <location>
        <begin position="306"/>
        <end position="338"/>
    </location>
</feature>
<dbReference type="AlphaFoldDB" id="A0ABD1RPL2"/>
<dbReference type="GO" id="GO:0005524">
    <property type="term" value="F:ATP binding"/>
    <property type="evidence" value="ECO:0007669"/>
    <property type="project" value="UniProtKB-UniRule"/>
</dbReference>
<keyword evidence="12" id="KW-0175">Coiled coil</keyword>
<gene>
    <name evidence="15" type="ORF">Adt_25975</name>
</gene>
<dbReference type="SMART" id="SM00504">
    <property type="entry name" value="Ubox"/>
    <property type="match status" value="1"/>
</dbReference>
<comment type="catalytic activity">
    <reaction evidence="1">
        <text>S-ubiquitinyl-[E2 ubiquitin-conjugating enzyme]-L-cysteine + [acceptor protein]-L-lysine = [E2 ubiquitin-conjugating enzyme]-L-cysteine + N(6)-ubiquitinyl-[acceptor protein]-L-lysine.</text>
        <dbReference type="EC" id="2.3.2.27"/>
    </reaction>
</comment>
<keyword evidence="7 11" id="KW-0547">Nucleotide-binding</keyword>
<dbReference type="PANTHER" id="PTHR45647:SF100">
    <property type="entry name" value="U-BOX DOMAIN-CONTAINING PROTEIN 33"/>
    <property type="match status" value="1"/>
</dbReference>
<dbReference type="Gene3D" id="3.40.50.620">
    <property type="entry name" value="HUPs"/>
    <property type="match status" value="1"/>
</dbReference>
<name>A0ABD1RPL2_9LAMI</name>
<dbReference type="InterPro" id="IPR014729">
    <property type="entry name" value="Rossmann-like_a/b/a_fold"/>
</dbReference>
<dbReference type="Pfam" id="PF04564">
    <property type="entry name" value="U-box"/>
    <property type="match status" value="1"/>
</dbReference>
<dbReference type="PANTHER" id="PTHR45647">
    <property type="entry name" value="OS02G0152300 PROTEIN"/>
    <property type="match status" value="1"/>
</dbReference>
<dbReference type="PROSITE" id="PS51698">
    <property type="entry name" value="U_BOX"/>
    <property type="match status" value="1"/>
</dbReference>
<dbReference type="PROSITE" id="PS00107">
    <property type="entry name" value="PROTEIN_KINASE_ATP"/>
    <property type="match status" value="1"/>
</dbReference>
<evidence type="ECO:0000259" key="14">
    <source>
        <dbReference type="PROSITE" id="PS51698"/>
    </source>
</evidence>
<feature type="domain" description="U-box" evidence="14">
    <location>
        <begin position="759"/>
        <end position="830"/>
    </location>
</feature>
<evidence type="ECO:0000313" key="15">
    <source>
        <dbReference type="EMBL" id="KAL2490347.1"/>
    </source>
</evidence>
<dbReference type="InterPro" id="IPR000719">
    <property type="entry name" value="Prot_kinase_dom"/>
</dbReference>
<reference evidence="16" key="1">
    <citation type="submission" date="2024-07" db="EMBL/GenBank/DDBJ databases">
        <title>Two chromosome-level genome assemblies of Korean endemic species Abeliophyllum distichum and Forsythia ovata (Oleaceae).</title>
        <authorList>
            <person name="Jang H."/>
        </authorList>
    </citation>
    <scope>NUCLEOTIDE SEQUENCE [LARGE SCALE GENOMIC DNA]</scope>
</reference>
<dbReference type="EC" id="2.3.2.27" evidence="4"/>
<evidence type="ECO:0000256" key="8">
    <source>
        <dbReference type="ARBA" id="ARBA00022777"/>
    </source>
</evidence>
<dbReference type="InterPro" id="IPR003613">
    <property type="entry name" value="Ubox_domain"/>
</dbReference>
<evidence type="ECO:0000259" key="13">
    <source>
        <dbReference type="PROSITE" id="PS50011"/>
    </source>
</evidence>
<dbReference type="PROSITE" id="PS50011">
    <property type="entry name" value="PROTEIN_KINASE_DOM"/>
    <property type="match status" value="1"/>
</dbReference>
<dbReference type="FunFam" id="3.30.200.20:FF:000039">
    <property type="entry name" value="receptor-like protein kinase FERONIA"/>
    <property type="match status" value="1"/>
</dbReference>
<dbReference type="CDD" id="cd16655">
    <property type="entry name" value="RING-Ubox_WDSUB1-like"/>
    <property type="match status" value="1"/>
</dbReference>
<sequence length="830" mass="94028">MRDEIMARTPSHDDTIFVALGKDLKEGDTVLMWALHNSKGRKICIIHIHQPDQRIPLMGSKVSISKVGDHQVRAHHENERQLMHKILDKYIWTCAQAGARAEELHLEMDSIEKGIVQIISEYGIKWLVMGAAAKKSYSRKMTEPKSKKAKYVHLKAPSFCHIWFVCKGHLIHTRESKLGRVDVEMESSSLQASPCIDTAHSPLRSDSVTEGHNVRPQLNDYVPAYRMDRSENHGMELSAPSVSGGVTPPSRLNIEGSIDWDTLSRRCSSVGSHFSTSQSEIIEDSASISLARIEESEIIIEEGIMKDELYDRLKKFMMEAESSRQEAYEESIRRKKAEKDVIDAIHRAKVCESMLAEELRYQKEIEEALARDKEEVEKVKYQLDEVMKELEVAQDQKSILDCQIANFTQSVEKLEQEMFSTIELLQKCRNARDELKVELDNALKVAKELRKKQDEKTSNSSASQYFSEFSFAEIEVATSSFDESLKIGEGRYGIIYKGLLRHTQVAIKMLHPNSLQGLLEFQHEVNILSKLRHPNLATLIGVCEEELILVYEYLPNGSLEDRINCKDNTFPLSWQTRIRIAVELCSALIFLHSSSPRVLVHGVLNPANILLDANFVVKLNDFGICRDEFSDNSTTLFTRADPGRTFVYMDPEFLATGELTSKSDVYSFGITLLRLLTGRPASGITKEVLCALDEGNLKDLLDPTAGDWPFVQAKQLAHLAISCCETKSRRRPDLVSDVWRMLKPMGASYFQLGSKEFCQIPSYFICPIFQEIMQDPVVAADGFTYEAEALKGWLETGHDTSPMTNLKLAHCNPVPNHALRSTIQEWLQQP</sequence>
<keyword evidence="16" id="KW-1185">Reference proteome</keyword>
<proteinExistence type="predicted"/>
<dbReference type="InterPro" id="IPR013083">
    <property type="entry name" value="Znf_RING/FYVE/PHD"/>
</dbReference>
<dbReference type="Gene3D" id="3.30.200.20">
    <property type="entry name" value="Phosphorylase Kinase, domain 1"/>
    <property type="match status" value="1"/>
</dbReference>
<evidence type="ECO:0000256" key="4">
    <source>
        <dbReference type="ARBA" id="ARBA00012483"/>
    </source>
</evidence>
<dbReference type="Gene3D" id="3.30.40.10">
    <property type="entry name" value="Zinc/RING finger domain, C3HC4 (zinc finger)"/>
    <property type="match status" value="1"/>
</dbReference>
<dbReference type="GO" id="GO:0004674">
    <property type="term" value="F:protein serine/threonine kinase activity"/>
    <property type="evidence" value="ECO:0007669"/>
    <property type="project" value="UniProtKB-KW"/>
</dbReference>
<dbReference type="SUPFAM" id="SSF57850">
    <property type="entry name" value="RING/U-box"/>
    <property type="match status" value="1"/>
</dbReference>
<evidence type="ECO:0000256" key="10">
    <source>
        <dbReference type="ARBA" id="ARBA00022840"/>
    </source>
</evidence>
<evidence type="ECO:0000256" key="12">
    <source>
        <dbReference type="SAM" id="Coils"/>
    </source>
</evidence>
<evidence type="ECO:0000256" key="1">
    <source>
        <dbReference type="ARBA" id="ARBA00000900"/>
    </source>
</evidence>
<dbReference type="InterPro" id="IPR001245">
    <property type="entry name" value="Ser-Thr/Tyr_kinase_cat_dom"/>
</dbReference>
<dbReference type="InterPro" id="IPR017441">
    <property type="entry name" value="Protein_kinase_ATP_BS"/>
</dbReference>
<evidence type="ECO:0000256" key="11">
    <source>
        <dbReference type="PROSITE-ProRule" id="PRU10141"/>
    </source>
</evidence>
<keyword evidence="9" id="KW-0833">Ubl conjugation pathway</keyword>
<dbReference type="InterPro" id="IPR051348">
    <property type="entry name" value="U-box_ubiquitin_ligases"/>
</dbReference>
<evidence type="ECO:0000256" key="7">
    <source>
        <dbReference type="ARBA" id="ARBA00022741"/>
    </source>
</evidence>
<dbReference type="EMBL" id="JBFOLK010000008">
    <property type="protein sequence ID" value="KAL2490347.1"/>
    <property type="molecule type" value="Genomic_DNA"/>
</dbReference>
<evidence type="ECO:0000256" key="9">
    <source>
        <dbReference type="ARBA" id="ARBA00022786"/>
    </source>
</evidence>
<feature type="domain" description="Protein kinase" evidence="13">
    <location>
        <begin position="481"/>
        <end position="750"/>
    </location>
</feature>
<feature type="coiled-coil region" evidence="12">
    <location>
        <begin position="362"/>
        <end position="459"/>
    </location>
</feature>
<evidence type="ECO:0000256" key="3">
    <source>
        <dbReference type="ARBA" id="ARBA00004906"/>
    </source>
</evidence>
<keyword evidence="10 11" id="KW-0067">ATP-binding</keyword>
<dbReference type="SUPFAM" id="SSF56112">
    <property type="entry name" value="Protein kinase-like (PK-like)"/>
    <property type="match status" value="1"/>
</dbReference>
<accession>A0ABD1RPL2</accession>
<dbReference type="Proteomes" id="UP001604336">
    <property type="component" value="Unassembled WGS sequence"/>
</dbReference>
<keyword evidence="6" id="KW-0808">Transferase</keyword>
<dbReference type="Gene3D" id="1.10.510.10">
    <property type="entry name" value="Transferase(Phosphotransferase) domain 1"/>
    <property type="match status" value="1"/>
</dbReference>
<evidence type="ECO:0000313" key="16">
    <source>
        <dbReference type="Proteomes" id="UP001604336"/>
    </source>
</evidence>
<dbReference type="Pfam" id="PF07714">
    <property type="entry name" value="PK_Tyr_Ser-Thr"/>
    <property type="match status" value="1"/>
</dbReference>
<comment type="function">
    <text evidence="2">Functions as an E3 ubiquitin ligase.</text>
</comment>
<evidence type="ECO:0000256" key="5">
    <source>
        <dbReference type="ARBA" id="ARBA00022527"/>
    </source>
</evidence>
<dbReference type="InterPro" id="IPR011009">
    <property type="entry name" value="Kinase-like_dom_sf"/>
</dbReference>
<organism evidence="15 16">
    <name type="scientific">Abeliophyllum distichum</name>
    <dbReference type="NCBI Taxonomy" id="126358"/>
    <lineage>
        <taxon>Eukaryota</taxon>
        <taxon>Viridiplantae</taxon>
        <taxon>Streptophyta</taxon>
        <taxon>Embryophyta</taxon>
        <taxon>Tracheophyta</taxon>
        <taxon>Spermatophyta</taxon>
        <taxon>Magnoliopsida</taxon>
        <taxon>eudicotyledons</taxon>
        <taxon>Gunneridae</taxon>
        <taxon>Pentapetalae</taxon>
        <taxon>asterids</taxon>
        <taxon>lamiids</taxon>
        <taxon>Lamiales</taxon>
        <taxon>Oleaceae</taxon>
        <taxon>Forsythieae</taxon>
        <taxon>Abeliophyllum</taxon>
    </lineage>
</organism>
<dbReference type="GO" id="GO:0061630">
    <property type="term" value="F:ubiquitin protein ligase activity"/>
    <property type="evidence" value="ECO:0007669"/>
    <property type="project" value="UniProtKB-EC"/>
</dbReference>